<dbReference type="AlphaFoldDB" id="A0A1F5FUM6"/>
<organism evidence="7 8">
    <name type="scientific">Candidatus Collierbacteria bacterium RIFOXYD1_FULL_40_9</name>
    <dbReference type="NCBI Taxonomy" id="1817731"/>
    <lineage>
        <taxon>Bacteria</taxon>
        <taxon>Candidatus Collieribacteriota</taxon>
    </lineage>
</organism>
<dbReference type="InterPro" id="IPR002571">
    <property type="entry name" value="HrcA"/>
</dbReference>
<dbReference type="PANTHER" id="PTHR34824:SF1">
    <property type="entry name" value="HEAT-INDUCIBLE TRANSCRIPTION REPRESSOR HRCA"/>
    <property type="match status" value="1"/>
</dbReference>
<dbReference type="InterPro" id="IPR029016">
    <property type="entry name" value="GAF-like_dom_sf"/>
</dbReference>
<evidence type="ECO:0000313" key="7">
    <source>
        <dbReference type="EMBL" id="OGD83310.1"/>
    </source>
</evidence>
<dbReference type="Gene3D" id="1.10.10.10">
    <property type="entry name" value="Winged helix-like DNA-binding domain superfamily/Winged helix DNA-binding domain"/>
    <property type="match status" value="1"/>
</dbReference>
<evidence type="ECO:0000256" key="3">
    <source>
        <dbReference type="ARBA" id="ARBA00023016"/>
    </source>
</evidence>
<protein>
    <recommendedName>
        <fullName evidence="5">Heat-inducible transcription repressor HrcA</fullName>
    </recommendedName>
</protein>
<keyword evidence="1 5" id="KW-0678">Repressor</keyword>
<gene>
    <name evidence="5" type="primary">hrcA</name>
    <name evidence="7" type="ORF">A2572_03565</name>
</gene>
<proteinExistence type="inferred from homology"/>
<dbReference type="InterPro" id="IPR021153">
    <property type="entry name" value="HrcA_C"/>
</dbReference>
<evidence type="ECO:0000313" key="8">
    <source>
        <dbReference type="Proteomes" id="UP000179237"/>
    </source>
</evidence>
<dbReference type="GO" id="GO:0045892">
    <property type="term" value="P:negative regulation of DNA-templated transcription"/>
    <property type="evidence" value="ECO:0007669"/>
    <property type="project" value="UniProtKB-UniRule"/>
</dbReference>
<comment type="function">
    <text evidence="5">Negative regulator of class I heat shock genes (grpE-dnaK-dnaJ and groELS operons). Prevents heat-shock induction of these operons.</text>
</comment>
<evidence type="ECO:0000256" key="4">
    <source>
        <dbReference type="ARBA" id="ARBA00023163"/>
    </source>
</evidence>
<feature type="domain" description="Heat-inducible transcription repressor HrcA C-terminal" evidence="6">
    <location>
        <begin position="72"/>
        <end position="224"/>
    </location>
</feature>
<dbReference type="EMBL" id="MFAQ01000021">
    <property type="protein sequence ID" value="OGD83310.1"/>
    <property type="molecule type" value="Genomic_DNA"/>
</dbReference>
<comment type="similarity">
    <text evidence="5">Belongs to the HrcA family.</text>
</comment>
<dbReference type="SUPFAM" id="SSF46785">
    <property type="entry name" value="Winged helix' DNA-binding domain"/>
    <property type="match status" value="1"/>
</dbReference>
<comment type="caution">
    <text evidence="7">The sequence shown here is derived from an EMBL/GenBank/DDBJ whole genome shotgun (WGS) entry which is preliminary data.</text>
</comment>
<keyword evidence="3 5" id="KW-0346">Stress response</keyword>
<reference evidence="7 8" key="1">
    <citation type="journal article" date="2016" name="Nat. Commun.">
        <title>Thousands of microbial genomes shed light on interconnected biogeochemical processes in an aquifer system.</title>
        <authorList>
            <person name="Anantharaman K."/>
            <person name="Brown C.T."/>
            <person name="Hug L.A."/>
            <person name="Sharon I."/>
            <person name="Castelle C.J."/>
            <person name="Probst A.J."/>
            <person name="Thomas B.C."/>
            <person name="Singh A."/>
            <person name="Wilkins M.J."/>
            <person name="Karaoz U."/>
            <person name="Brodie E.L."/>
            <person name="Williams K.H."/>
            <person name="Hubbard S.S."/>
            <person name="Banfield J.F."/>
        </authorList>
    </citation>
    <scope>NUCLEOTIDE SEQUENCE [LARGE SCALE GENOMIC DNA]</scope>
</reference>
<keyword evidence="2 5" id="KW-0805">Transcription regulation</keyword>
<dbReference type="Pfam" id="PF01628">
    <property type="entry name" value="HrcA"/>
    <property type="match status" value="1"/>
</dbReference>
<name>A0A1F5FUM6_9BACT</name>
<dbReference type="SUPFAM" id="SSF55781">
    <property type="entry name" value="GAF domain-like"/>
    <property type="match status" value="1"/>
</dbReference>
<dbReference type="InterPro" id="IPR036390">
    <property type="entry name" value="WH_DNA-bd_sf"/>
</dbReference>
<dbReference type="Gene3D" id="3.30.450.40">
    <property type="match status" value="1"/>
</dbReference>
<accession>A0A1F5FUM6</accession>
<dbReference type="GO" id="GO:0003677">
    <property type="term" value="F:DNA binding"/>
    <property type="evidence" value="ECO:0007669"/>
    <property type="project" value="InterPro"/>
</dbReference>
<keyword evidence="4 5" id="KW-0804">Transcription</keyword>
<evidence type="ECO:0000256" key="1">
    <source>
        <dbReference type="ARBA" id="ARBA00022491"/>
    </source>
</evidence>
<dbReference type="InterPro" id="IPR036388">
    <property type="entry name" value="WH-like_DNA-bd_sf"/>
</dbReference>
<dbReference type="HAMAP" id="MF_00081">
    <property type="entry name" value="HrcA"/>
    <property type="match status" value="1"/>
</dbReference>
<dbReference type="PANTHER" id="PTHR34824">
    <property type="entry name" value="HEAT-INDUCIBLE TRANSCRIPTION REPRESSOR HRCA"/>
    <property type="match status" value="1"/>
</dbReference>
<evidence type="ECO:0000259" key="6">
    <source>
        <dbReference type="Pfam" id="PF01628"/>
    </source>
</evidence>
<sequence>MDLTDRQINIIKTIVEEFTQTAQPVGSVSLENKYRLGVSPATLRNEMAVLEERGFLTQPHTSSGRVPTSMAIKFYINELMKEKELSVAEEVNVKSRVWDHRFSHEDLLREATRVLADRTKALCVATTDSGHSYQAGFGYLLNSVEFENLEITRELLFLLDSQQRLIEIFSRAAGNSPIHILVGNELGIGSFEPVSCVFAEIRIGDRRGNLGIIGPSRQEYGRNIPFVRYVANLVNQIAQEW</sequence>
<evidence type="ECO:0000256" key="5">
    <source>
        <dbReference type="HAMAP-Rule" id="MF_00081"/>
    </source>
</evidence>
<dbReference type="Proteomes" id="UP000179237">
    <property type="component" value="Unassembled WGS sequence"/>
</dbReference>
<evidence type="ECO:0000256" key="2">
    <source>
        <dbReference type="ARBA" id="ARBA00023015"/>
    </source>
</evidence>